<evidence type="ECO:0000256" key="1">
    <source>
        <dbReference type="SAM" id="MobiDB-lite"/>
    </source>
</evidence>
<feature type="region of interest" description="Disordered" evidence="1">
    <location>
        <begin position="230"/>
        <end position="270"/>
    </location>
</feature>
<dbReference type="Gene3D" id="1.10.10.1320">
    <property type="entry name" value="Anti-sigma factor, zinc-finger domain"/>
    <property type="match status" value="1"/>
</dbReference>
<keyword evidence="2" id="KW-0812">Transmembrane</keyword>
<evidence type="ECO:0000259" key="3">
    <source>
        <dbReference type="Pfam" id="PF13490"/>
    </source>
</evidence>
<keyword evidence="2" id="KW-1133">Transmembrane helix</keyword>
<dbReference type="InterPro" id="IPR041916">
    <property type="entry name" value="Anti_sigma_zinc_sf"/>
</dbReference>
<reference evidence="4 5" key="1">
    <citation type="journal article" date="2019" name="Nat. Microbiol.">
        <title>Mediterranean grassland soil C-N compound turnover is dependent on rainfall and depth, and is mediated by genomically divergent microorganisms.</title>
        <authorList>
            <person name="Diamond S."/>
            <person name="Andeer P.F."/>
            <person name="Li Z."/>
            <person name="Crits-Christoph A."/>
            <person name="Burstein D."/>
            <person name="Anantharaman K."/>
            <person name="Lane K.R."/>
            <person name="Thomas B.C."/>
            <person name="Pan C."/>
            <person name="Northen T.R."/>
            <person name="Banfield J.F."/>
        </authorList>
    </citation>
    <scope>NUCLEOTIDE SEQUENCE [LARGE SCALE GENOMIC DNA]</scope>
    <source>
        <strain evidence="4">WS_6</strain>
    </source>
</reference>
<accession>A0A538T6B8</accession>
<dbReference type="Proteomes" id="UP000316852">
    <property type="component" value="Unassembled WGS sequence"/>
</dbReference>
<organism evidence="4 5">
    <name type="scientific">Eiseniibacteriota bacterium</name>
    <dbReference type="NCBI Taxonomy" id="2212470"/>
    <lineage>
        <taxon>Bacteria</taxon>
        <taxon>Candidatus Eiseniibacteriota</taxon>
    </lineage>
</organism>
<evidence type="ECO:0000313" key="4">
    <source>
        <dbReference type="EMBL" id="TMQ59180.1"/>
    </source>
</evidence>
<dbReference type="EMBL" id="VBOW01000024">
    <property type="protein sequence ID" value="TMQ59180.1"/>
    <property type="molecule type" value="Genomic_DNA"/>
</dbReference>
<feature type="domain" description="Putative zinc-finger" evidence="3">
    <location>
        <begin position="11"/>
        <end position="40"/>
    </location>
</feature>
<evidence type="ECO:0000313" key="5">
    <source>
        <dbReference type="Proteomes" id="UP000316852"/>
    </source>
</evidence>
<feature type="region of interest" description="Disordered" evidence="1">
    <location>
        <begin position="83"/>
        <end position="124"/>
    </location>
</feature>
<name>A0A538T6B8_UNCEI</name>
<dbReference type="Pfam" id="PF13490">
    <property type="entry name" value="zf-HC2"/>
    <property type="match status" value="1"/>
</dbReference>
<protein>
    <recommendedName>
        <fullName evidence="3">Putative zinc-finger domain-containing protein</fullName>
    </recommendedName>
</protein>
<comment type="caution">
    <text evidence="4">The sequence shown here is derived from an EMBL/GenBank/DDBJ whole genome shotgun (WGS) entry which is preliminary data.</text>
</comment>
<feature type="compositionally biased region" description="Low complexity" evidence="1">
    <location>
        <begin position="83"/>
        <end position="94"/>
    </location>
</feature>
<keyword evidence="2" id="KW-0472">Membrane</keyword>
<dbReference type="AlphaFoldDB" id="A0A538T6B8"/>
<feature type="transmembrane region" description="Helical" evidence="2">
    <location>
        <begin position="134"/>
        <end position="155"/>
    </location>
</feature>
<gene>
    <name evidence="4" type="ORF">E6K76_05495</name>
</gene>
<evidence type="ECO:0000256" key="2">
    <source>
        <dbReference type="SAM" id="Phobius"/>
    </source>
</evidence>
<dbReference type="InterPro" id="IPR027383">
    <property type="entry name" value="Znf_put"/>
</dbReference>
<sequence>MRDDTTHPRSEDLFAYRDGELPPEKRGVIEAHVIGCSACRMLIDQVSSLEAELRRSPDRSPAEYLEHLHESVRARIAAAGGEVETGTVGTEKGVPAGGVRVGRDAGSGRGRRGVFDEDQAGEDRRVRDAPRLPWPAVLSTAGAAAAVLAVVVILVKQGGYPRAPLLPTRVNEAPVGSAPGESGAVGGVENLAMRDAAKEARAKDRLAKREQKARNEAADQASKVILVPSDEQPMEPEPEQPGRAAALAAPESAEEGRAAASRFRAEESSPTGGEYEAVLRRFGLPPVWDETVSPEALERAEPDLRALYVSGRAGADSARIRLYLAEAMRLRYTPGDYMLYEGIVHHYRRAIALGRSDPEAARVAEARLRTLPR</sequence>
<proteinExistence type="predicted"/>
<feature type="compositionally biased region" description="Gly residues" evidence="1">
    <location>
        <begin position="95"/>
        <end position="108"/>
    </location>
</feature>